<dbReference type="PANTHER" id="PTHR45528:SF1">
    <property type="entry name" value="SENSOR HISTIDINE KINASE CPXA"/>
    <property type="match status" value="1"/>
</dbReference>
<evidence type="ECO:0000256" key="5">
    <source>
        <dbReference type="ARBA" id="ARBA00022553"/>
    </source>
</evidence>
<evidence type="ECO:0000256" key="13">
    <source>
        <dbReference type="ARBA" id="ARBA00023136"/>
    </source>
</evidence>
<reference evidence="17 18" key="1">
    <citation type="journal article" date="2016" name="Int. J. Syst. Evol. Microbiol.">
        <title>Paraphotobacterium marinum gen. nov., sp. nov., a member of the family Vibrionaceae, isolated from surface seawater.</title>
        <authorList>
            <person name="Huang Z."/>
            <person name="Dong C."/>
            <person name="Shao Z."/>
        </authorList>
    </citation>
    <scope>NUCLEOTIDE SEQUENCE [LARGE SCALE GENOMIC DNA]</scope>
    <source>
        <strain evidence="17 18">NSCS20N07D</strain>
    </source>
</reference>
<dbReference type="InterPro" id="IPR003661">
    <property type="entry name" value="HisK_dim/P_dom"/>
</dbReference>
<dbReference type="InterPro" id="IPR036097">
    <property type="entry name" value="HisK_dim/P_sf"/>
</dbReference>
<keyword evidence="13 14" id="KW-0472">Membrane</keyword>
<feature type="domain" description="Histidine kinase" evidence="15">
    <location>
        <begin position="114"/>
        <end position="249"/>
    </location>
</feature>
<evidence type="ECO:0000313" key="17">
    <source>
        <dbReference type="EMBL" id="ASK78043.1"/>
    </source>
</evidence>
<dbReference type="InterPro" id="IPR050398">
    <property type="entry name" value="HssS/ArlS-like"/>
</dbReference>
<keyword evidence="4" id="KW-1003">Cell membrane</keyword>
<dbReference type="Pfam" id="PF00512">
    <property type="entry name" value="HisKA"/>
    <property type="match status" value="1"/>
</dbReference>
<evidence type="ECO:0000256" key="10">
    <source>
        <dbReference type="ARBA" id="ARBA00022840"/>
    </source>
</evidence>
<keyword evidence="18" id="KW-1185">Reference proteome</keyword>
<dbReference type="Pfam" id="PF00672">
    <property type="entry name" value="HAMP"/>
    <property type="match status" value="1"/>
</dbReference>
<keyword evidence="8" id="KW-0547">Nucleotide-binding</keyword>
<dbReference type="GO" id="GO:0000155">
    <property type="term" value="F:phosphorelay sensor kinase activity"/>
    <property type="evidence" value="ECO:0007669"/>
    <property type="project" value="InterPro"/>
</dbReference>
<keyword evidence="7 14" id="KW-0812">Transmembrane</keyword>
<evidence type="ECO:0000256" key="4">
    <source>
        <dbReference type="ARBA" id="ARBA00022475"/>
    </source>
</evidence>
<dbReference type="InterPro" id="IPR036890">
    <property type="entry name" value="HATPase_C_sf"/>
</dbReference>
<dbReference type="CDD" id="cd06225">
    <property type="entry name" value="HAMP"/>
    <property type="match status" value="1"/>
</dbReference>
<accession>A0A220VDK9</accession>
<comment type="subcellular location">
    <subcellularLocation>
        <location evidence="2">Cell membrane</location>
        <topology evidence="2">Multi-pass membrane protein</topology>
    </subcellularLocation>
</comment>
<keyword evidence="10" id="KW-0067">ATP-binding</keyword>
<keyword evidence="5" id="KW-0597">Phosphoprotein</keyword>
<dbReference type="PANTHER" id="PTHR45528">
    <property type="entry name" value="SENSOR HISTIDINE KINASE CPXA"/>
    <property type="match status" value="1"/>
</dbReference>
<evidence type="ECO:0000259" key="16">
    <source>
        <dbReference type="PROSITE" id="PS50885"/>
    </source>
</evidence>
<gene>
    <name evidence="17" type="ORF">CF386_02765</name>
</gene>
<keyword evidence="9" id="KW-0418">Kinase</keyword>
<evidence type="ECO:0000256" key="12">
    <source>
        <dbReference type="ARBA" id="ARBA00023012"/>
    </source>
</evidence>
<dbReference type="SUPFAM" id="SSF47384">
    <property type="entry name" value="Homodimeric domain of signal transducing histidine kinase"/>
    <property type="match status" value="1"/>
</dbReference>
<proteinExistence type="predicted"/>
<dbReference type="AlphaFoldDB" id="A0A220VDK9"/>
<comment type="catalytic activity">
    <reaction evidence="1">
        <text>ATP + protein L-histidine = ADP + protein N-phospho-L-histidine.</text>
        <dbReference type="EC" id="2.7.13.3"/>
    </reaction>
</comment>
<sequence length="249" mass="28762">MGPFTIPNSRYNLYITKKLEPRSPLYYKIISTPFQILFITMLVSTPMLLWFSWLITKPARKLQRAAETVLKGEFKEDPNLELGPKEFVKTGITFNQMVHSINQMISSNQRLLSDISHELRSPLTRLKMANALAKRKTGNSSELQRIEVESERLENMINDLLHLSKLKLESHQNKGVVDLFELYGDILNDAKYESKNMNKLLTFNQMPKVLLKVNIPLIQSALENVIRNAIKYANKNINILFLKKETSLI</sequence>
<dbReference type="EMBL" id="CP022355">
    <property type="protein sequence ID" value="ASK78043.1"/>
    <property type="molecule type" value="Genomic_DNA"/>
</dbReference>
<feature type="domain" description="HAMP" evidence="16">
    <location>
        <begin position="53"/>
        <end position="106"/>
    </location>
</feature>
<dbReference type="EC" id="2.7.13.3" evidence="3"/>
<dbReference type="Gene3D" id="1.10.287.130">
    <property type="match status" value="1"/>
</dbReference>
<feature type="transmembrane region" description="Helical" evidence="14">
    <location>
        <begin position="34"/>
        <end position="55"/>
    </location>
</feature>
<keyword evidence="11 14" id="KW-1133">Transmembrane helix</keyword>
<dbReference type="InterPro" id="IPR003660">
    <property type="entry name" value="HAMP_dom"/>
</dbReference>
<evidence type="ECO:0000256" key="3">
    <source>
        <dbReference type="ARBA" id="ARBA00012438"/>
    </source>
</evidence>
<evidence type="ECO:0000256" key="11">
    <source>
        <dbReference type="ARBA" id="ARBA00022989"/>
    </source>
</evidence>
<dbReference type="PROSITE" id="PS50109">
    <property type="entry name" value="HIS_KIN"/>
    <property type="match status" value="1"/>
</dbReference>
<evidence type="ECO:0000256" key="14">
    <source>
        <dbReference type="SAM" id="Phobius"/>
    </source>
</evidence>
<organism evidence="17 18">
    <name type="scientific">Paraphotobacterium marinum</name>
    <dbReference type="NCBI Taxonomy" id="1755811"/>
    <lineage>
        <taxon>Bacteria</taxon>
        <taxon>Pseudomonadati</taxon>
        <taxon>Pseudomonadota</taxon>
        <taxon>Gammaproteobacteria</taxon>
        <taxon>Vibrionales</taxon>
        <taxon>Vibrionaceae</taxon>
        <taxon>Paraphotobacterium</taxon>
    </lineage>
</organism>
<dbReference type="InterPro" id="IPR005467">
    <property type="entry name" value="His_kinase_dom"/>
</dbReference>
<evidence type="ECO:0000256" key="6">
    <source>
        <dbReference type="ARBA" id="ARBA00022679"/>
    </source>
</evidence>
<evidence type="ECO:0000256" key="2">
    <source>
        <dbReference type="ARBA" id="ARBA00004651"/>
    </source>
</evidence>
<evidence type="ECO:0000256" key="1">
    <source>
        <dbReference type="ARBA" id="ARBA00000085"/>
    </source>
</evidence>
<evidence type="ECO:0000256" key="7">
    <source>
        <dbReference type="ARBA" id="ARBA00022692"/>
    </source>
</evidence>
<keyword evidence="12" id="KW-0902">Two-component regulatory system</keyword>
<protein>
    <recommendedName>
        <fullName evidence="3">histidine kinase</fullName>
        <ecNumber evidence="3">2.7.13.3</ecNumber>
    </recommendedName>
</protein>
<dbReference type="PROSITE" id="PS50885">
    <property type="entry name" value="HAMP"/>
    <property type="match status" value="1"/>
</dbReference>
<dbReference type="Proteomes" id="UP000242175">
    <property type="component" value="Chromosome large"/>
</dbReference>
<dbReference type="GO" id="GO:0005524">
    <property type="term" value="F:ATP binding"/>
    <property type="evidence" value="ECO:0007669"/>
    <property type="project" value="UniProtKB-KW"/>
</dbReference>
<keyword evidence="6" id="KW-0808">Transferase</keyword>
<dbReference type="SUPFAM" id="SSF55874">
    <property type="entry name" value="ATPase domain of HSP90 chaperone/DNA topoisomerase II/histidine kinase"/>
    <property type="match status" value="1"/>
</dbReference>
<evidence type="ECO:0000259" key="15">
    <source>
        <dbReference type="PROSITE" id="PS50109"/>
    </source>
</evidence>
<dbReference type="KEGG" id="pmai:CF386_02765"/>
<dbReference type="SMART" id="SM00388">
    <property type="entry name" value="HisKA"/>
    <property type="match status" value="1"/>
</dbReference>
<dbReference type="CDD" id="cd00082">
    <property type="entry name" value="HisKA"/>
    <property type="match status" value="1"/>
</dbReference>
<dbReference type="GO" id="GO:0005886">
    <property type="term" value="C:plasma membrane"/>
    <property type="evidence" value="ECO:0007669"/>
    <property type="project" value="UniProtKB-SubCell"/>
</dbReference>
<evidence type="ECO:0000313" key="18">
    <source>
        <dbReference type="Proteomes" id="UP000242175"/>
    </source>
</evidence>
<evidence type="ECO:0000256" key="9">
    <source>
        <dbReference type="ARBA" id="ARBA00022777"/>
    </source>
</evidence>
<evidence type="ECO:0000256" key="8">
    <source>
        <dbReference type="ARBA" id="ARBA00022741"/>
    </source>
</evidence>
<name>A0A220VDK9_9GAMM</name>